<evidence type="ECO:0000256" key="4">
    <source>
        <dbReference type="ARBA" id="ARBA00013154"/>
    </source>
</evidence>
<evidence type="ECO:0000256" key="7">
    <source>
        <dbReference type="ARBA" id="ARBA00023239"/>
    </source>
</evidence>
<dbReference type="InterPro" id="IPR018176">
    <property type="entry name" value="Tryptophanase_CS"/>
</dbReference>
<evidence type="ECO:0000313" key="14">
    <source>
        <dbReference type="Proteomes" id="UP000199520"/>
    </source>
</evidence>
<dbReference type="NCBIfam" id="NF009709">
    <property type="entry name" value="PRK13238.1"/>
    <property type="match status" value="1"/>
</dbReference>
<evidence type="ECO:0000313" key="13">
    <source>
        <dbReference type="EMBL" id="SFL75952.1"/>
    </source>
</evidence>
<dbReference type="AlphaFoldDB" id="A0A1I4KAU3"/>
<evidence type="ECO:0000256" key="6">
    <source>
        <dbReference type="ARBA" id="ARBA00022898"/>
    </source>
</evidence>
<proteinExistence type="inferred from homology"/>
<comment type="subunit">
    <text evidence="3 10">Homotetramer.</text>
</comment>
<dbReference type="SUPFAM" id="SSF53383">
    <property type="entry name" value="PLP-dependent transferases"/>
    <property type="match status" value="1"/>
</dbReference>
<feature type="domain" description="Aromatic amino acid beta-eliminating lyase/threonine aldolase" evidence="12">
    <location>
        <begin position="49"/>
        <end position="425"/>
    </location>
</feature>
<keyword evidence="14" id="KW-1185">Reference proteome</keyword>
<keyword evidence="6 10" id="KW-0663">Pyridoxal phosphate</keyword>
<dbReference type="Proteomes" id="UP000199520">
    <property type="component" value="Unassembled WGS sequence"/>
</dbReference>
<dbReference type="PROSITE" id="PS00853">
    <property type="entry name" value="BETA_ELIM_LYASE"/>
    <property type="match status" value="1"/>
</dbReference>
<dbReference type="PIRSF" id="PIRSF001386">
    <property type="entry name" value="Trpase"/>
    <property type="match status" value="1"/>
</dbReference>
<dbReference type="EMBL" id="FOTS01000016">
    <property type="protein sequence ID" value="SFL75952.1"/>
    <property type="molecule type" value="Genomic_DNA"/>
</dbReference>
<evidence type="ECO:0000256" key="11">
    <source>
        <dbReference type="PIRSR" id="PIRSR611166-50"/>
    </source>
</evidence>
<dbReference type="InterPro" id="IPR015421">
    <property type="entry name" value="PyrdxlP-dep_Trfase_major"/>
</dbReference>
<evidence type="ECO:0000256" key="5">
    <source>
        <dbReference type="ARBA" id="ARBA00016166"/>
    </source>
</evidence>
<dbReference type="GO" id="GO:0006570">
    <property type="term" value="P:tyrosine metabolic process"/>
    <property type="evidence" value="ECO:0007669"/>
    <property type="project" value="UniProtKB-UniRule"/>
</dbReference>
<accession>A0A1I4KAU3</accession>
<reference evidence="14" key="1">
    <citation type="submission" date="2016-10" db="EMBL/GenBank/DDBJ databases">
        <authorList>
            <person name="Varghese N."/>
            <person name="Submissions S."/>
        </authorList>
    </citation>
    <scope>NUCLEOTIDE SEQUENCE [LARGE SCALE GENOMIC DNA]</scope>
    <source>
        <strain evidence="14">DSM 13327</strain>
    </source>
</reference>
<comment type="catalytic activity">
    <reaction evidence="9 10">
        <text>L-tyrosine + H2O = phenol + pyruvate + NH4(+)</text>
        <dbReference type="Rhea" id="RHEA:21704"/>
        <dbReference type="ChEBI" id="CHEBI:15361"/>
        <dbReference type="ChEBI" id="CHEBI:15377"/>
        <dbReference type="ChEBI" id="CHEBI:15882"/>
        <dbReference type="ChEBI" id="CHEBI:28938"/>
        <dbReference type="ChEBI" id="CHEBI:58315"/>
        <dbReference type="EC" id="4.1.99.2"/>
    </reaction>
</comment>
<comment type="similarity">
    <text evidence="2 10">Belongs to the beta-eliminating lyase family.</text>
</comment>
<sequence>MMERKFMAEPYKTKMVETIRMTTRQEREEAIERAGYNTFLLNSKECYIDLLTDSGTNAMSDNQWAGMMLGDEAYAGSVNFFELEKTVREVYGFKYVVPTHQGRGAENILSQIAIKPGDYVPGNMYFTTTRAHQELNGATFVDVIVDAAHDSQNEDPFKGNVDLKKLQDLIDRVGSDKIPYICVAVTVNLAGGQPVSMENIRAVRELTKKHGIKIMFDATRCIENSYFIKEREEAYKDKSIEEIVKEMFSYGDGATMSGKKDCLVNIGGFLALNDEALFQKATQLVVLFEGMPSYGGLAGRDMEAMARGIRESVDYYYIKHRVEQVRYLGEKLDLAGVPIVKPIGGHAVFLDAKRFLPHIPQDQFPAQALAAQLYILSGVRSMERGIISAGRDAKTGNHYYPKLELVRLTIPRRVYSYAHMDVVADSVIELYQNRNQITGLEMIYEPPVLRFFTARFKPLT</sequence>
<dbReference type="PANTHER" id="PTHR32325:SF4">
    <property type="entry name" value="TRYPTOPHANASE"/>
    <property type="match status" value="1"/>
</dbReference>
<dbReference type="InterPro" id="IPR015424">
    <property type="entry name" value="PyrdxlP-dep_Trfase"/>
</dbReference>
<dbReference type="CDD" id="cd00617">
    <property type="entry name" value="Tnase_like"/>
    <property type="match status" value="1"/>
</dbReference>
<dbReference type="InterPro" id="IPR001597">
    <property type="entry name" value="ArAA_b-elim_lyase/Thr_aldolase"/>
</dbReference>
<comment type="cofactor">
    <cofactor evidence="1 10 11">
        <name>pyridoxal 5'-phosphate</name>
        <dbReference type="ChEBI" id="CHEBI:597326"/>
    </cofactor>
</comment>
<dbReference type="NCBIfam" id="TIGR02618">
    <property type="entry name" value="tyr_phenol_ly"/>
    <property type="match status" value="1"/>
</dbReference>
<dbReference type="Gene3D" id="3.90.1150.10">
    <property type="entry name" value="Aspartate Aminotransferase, domain 1"/>
    <property type="match status" value="1"/>
</dbReference>
<dbReference type="GO" id="GO:0050371">
    <property type="term" value="F:tyrosine phenol-lyase activity"/>
    <property type="evidence" value="ECO:0007669"/>
    <property type="project" value="UniProtKB-UniRule"/>
</dbReference>
<gene>
    <name evidence="10" type="primary">tpl</name>
    <name evidence="13" type="ORF">SAMN04490355_1016103</name>
</gene>
<dbReference type="RefSeq" id="WP_245754917.1">
    <property type="nucleotide sequence ID" value="NZ_FOTS01000016.1"/>
</dbReference>
<evidence type="ECO:0000256" key="2">
    <source>
        <dbReference type="ARBA" id="ARBA00009721"/>
    </source>
</evidence>
<name>A0A1I4KAU3_9FIRM</name>
<evidence type="ECO:0000256" key="9">
    <source>
        <dbReference type="ARBA" id="ARBA00049232"/>
    </source>
</evidence>
<evidence type="ECO:0000256" key="1">
    <source>
        <dbReference type="ARBA" id="ARBA00001933"/>
    </source>
</evidence>
<dbReference type="HAMAP" id="MF_00543">
    <property type="entry name" value="Tyr_phenol_lyase"/>
    <property type="match status" value="1"/>
</dbReference>
<evidence type="ECO:0000256" key="10">
    <source>
        <dbReference type="HAMAP-Rule" id="MF_00543"/>
    </source>
</evidence>
<dbReference type="InterPro" id="IPR015422">
    <property type="entry name" value="PyrdxlP-dep_Trfase_small"/>
</dbReference>
<evidence type="ECO:0000259" key="12">
    <source>
        <dbReference type="Pfam" id="PF01212"/>
    </source>
</evidence>
<protein>
    <recommendedName>
        <fullName evidence="5 10">Tyrosine phenol-lyase</fullName>
        <ecNumber evidence="4 10">4.1.99.2</ecNumber>
    </recommendedName>
    <alternativeName>
        <fullName evidence="8 10">Beta-tyrosinase</fullName>
    </alternativeName>
</protein>
<dbReference type="EC" id="4.1.99.2" evidence="4 10"/>
<evidence type="ECO:0000256" key="8">
    <source>
        <dbReference type="ARBA" id="ARBA00033449"/>
    </source>
</evidence>
<evidence type="ECO:0000256" key="3">
    <source>
        <dbReference type="ARBA" id="ARBA00011881"/>
    </source>
</evidence>
<organism evidence="13 14">
    <name type="scientific">Pelosinus propionicus DSM 13327</name>
    <dbReference type="NCBI Taxonomy" id="1123291"/>
    <lineage>
        <taxon>Bacteria</taxon>
        <taxon>Bacillati</taxon>
        <taxon>Bacillota</taxon>
        <taxon>Negativicutes</taxon>
        <taxon>Selenomonadales</taxon>
        <taxon>Sporomusaceae</taxon>
        <taxon>Pelosinus</taxon>
    </lineage>
</organism>
<feature type="modified residue" description="N6-(pyridoxal phosphate)lysine" evidence="10 11">
    <location>
        <position position="260"/>
    </location>
</feature>
<dbReference type="PANTHER" id="PTHR32325">
    <property type="entry name" value="BETA-ELIMINATING LYASE-LIKE PROTEIN-RELATED"/>
    <property type="match status" value="1"/>
</dbReference>
<keyword evidence="7 10" id="KW-0456">Lyase</keyword>
<dbReference type="STRING" id="1123291.SAMN04490355_1016103"/>
<dbReference type="InterPro" id="IPR013441">
    <property type="entry name" value="Tyr_phenol_ly"/>
</dbReference>
<dbReference type="InterPro" id="IPR011166">
    <property type="entry name" value="Beta-eliminating_lyase"/>
</dbReference>
<dbReference type="Pfam" id="PF01212">
    <property type="entry name" value="Beta_elim_lyase"/>
    <property type="match status" value="1"/>
</dbReference>
<dbReference type="Gene3D" id="3.40.640.10">
    <property type="entry name" value="Type I PLP-dependent aspartate aminotransferase-like (Major domain)"/>
    <property type="match status" value="1"/>
</dbReference>